<evidence type="ECO:0000256" key="1">
    <source>
        <dbReference type="SAM" id="MobiDB-lite"/>
    </source>
</evidence>
<feature type="region of interest" description="Disordered" evidence="1">
    <location>
        <begin position="385"/>
        <end position="405"/>
    </location>
</feature>
<evidence type="ECO:0000313" key="2">
    <source>
        <dbReference type="EMBL" id="KAB1260519.1"/>
    </source>
</evidence>
<protein>
    <submittedName>
        <fullName evidence="2">Uncharacterized protein</fullName>
    </submittedName>
</protein>
<organism evidence="2 3">
    <name type="scientific">Camelus dromedarius</name>
    <name type="common">Dromedary</name>
    <name type="synonym">Arabian camel</name>
    <dbReference type="NCBI Taxonomy" id="9838"/>
    <lineage>
        <taxon>Eukaryota</taxon>
        <taxon>Metazoa</taxon>
        <taxon>Chordata</taxon>
        <taxon>Craniata</taxon>
        <taxon>Vertebrata</taxon>
        <taxon>Euteleostomi</taxon>
        <taxon>Mammalia</taxon>
        <taxon>Eutheria</taxon>
        <taxon>Laurasiatheria</taxon>
        <taxon>Artiodactyla</taxon>
        <taxon>Tylopoda</taxon>
        <taxon>Camelidae</taxon>
        <taxon>Camelus</taxon>
    </lineage>
</organism>
<name>A0A5N4CNK7_CAMDR</name>
<accession>A0A5N4CNK7</accession>
<dbReference type="AlphaFoldDB" id="A0A5N4CNK7"/>
<dbReference type="EMBL" id="JWIN03000021">
    <property type="protein sequence ID" value="KAB1260519.1"/>
    <property type="molecule type" value="Genomic_DNA"/>
</dbReference>
<gene>
    <name evidence="2" type="ORF">Cadr_000024681</name>
</gene>
<proteinExistence type="predicted"/>
<comment type="caution">
    <text evidence="2">The sequence shown here is derived from an EMBL/GenBank/DDBJ whole genome shotgun (WGS) entry which is preliminary data.</text>
</comment>
<dbReference type="Proteomes" id="UP000299084">
    <property type="component" value="Unassembled WGS sequence"/>
</dbReference>
<evidence type="ECO:0000313" key="3">
    <source>
        <dbReference type="Proteomes" id="UP000299084"/>
    </source>
</evidence>
<reference evidence="2 3" key="1">
    <citation type="journal article" date="2019" name="Mol. Ecol. Resour.">
        <title>Improving Illumina assemblies with Hi-C and long reads: an example with the North African dromedary.</title>
        <authorList>
            <person name="Elbers J.P."/>
            <person name="Rogers M.F."/>
            <person name="Perelman P.L."/>
            <person name="Proskuryakova A.A."/>
            <person name="Serdyukova N.A."/>
            <person name="Johnson W.E."/>
            <person name="Horin P."/>
            <person name="Corander J."/>
            <person name="Murphy D."/>
            <person name="Burger P.A."/>
        </authorList>
    </citation>
    <scope>NUCLEOTIDE SEQUENCE [LARGE SCALE GENOMIC DNA]</scope>
    <source>
        <strain evidence="2">Drom800</strain>
        <tissue evidence="2">Blood</tissue>
    </source>
</reference>
<keyword evidence="3" id="KW-1185">Reference proteome</keyword>
<sequence>MCWSPAGAGCPRVNETSTALLELPVEKCITEIIFRSWGWGDLQKVFEPRRSPHLCFTMGPDPLRLVGPWTKKGEQAEETAKRVHLTDLSWCLEPNALPPPHPGSHSWRGYSGRLRGVYTLEPGKHCKPGLYFWTVGCKRLPAHLWVRVTTSCCFATGSTSHAVCGYMQECGGHMVPDQELELKPGNCGLRWVWLGRRGSELGTSLLGSGGWQQIGPRAGVRHILPTSAAHQLFWGGLALPGPQLVPLPATSPTLDPRLPGPRLLEQRNPPHKALTMATLPSPTLPLARMVSWPWPSKSTQGPPSYVLGKCTGSEDCLAGGNWCFRPVKEWKAKAETKTDRSWGSLEKLAGGHSAGIWWGHLLWIRCPWPPRHTVCRLVGQAGKGQAQRESRARQTQWGQSEVDGLETHEERISKMGLKPHTTIRQPREASNLPVTLDGKSRWQGSGDSGSTQCRRAYVHVCVCTCMQVCICCIPMALTTAGETGGQKELRLEGQSGGWCKNLVRDGEGLN</sequence>